<organism evidence="2 5">
    <name type="scientific">Teichococcus wenyumeiae</name>
    <dbReference type="NCBI Taxonomy" id="2478470"/>
    <lineage>
        <taxon>Bacteria</taxon>
        <taxon>Pseudomonadati</taxon>
        <taxon>Pseudomonadota</taxon>
        <taxon>Alphaproteobacteria</taxon>
        <taxon>Acetobacterales</taxon>
        <taxon>Roseomonadaceae</taxon>
        <taxon>Roseomonas</taxon>
    </lineage>
</organism>
<dbReference type="InParanoid" id="A0A3A9JH51"/>
<keyword evidence="2" id="KW-0378">Hydrolase</keyword>
<proteinExistence type="predicted"/>
<dbReference type="Pfam" id="PF00753">
    <property type="entry name" value="Lactamase_B"/>
    <property type="match status" value="1"/>
</dbReference>
<dbReference type="InterPro" id="IPR050855">
    <property type="entry name" value="NDM-1-like"/>
</dbReference>
<dbReference type="InterPro" id="IPR036388">
    <property type="entry name" value="WH-like_DNA-bd_sf"/>
</dbReference>
<keyword evidence="4" id="KW-1185">Reference proteome</keyword>
<comment type="caution">
    <text evidence="2">The sequence shown here is derived from an EMBL/GenBank/DDBJ whole genome shotgun (WGS) entry which is preliminary data.</text>
</comment>
<dbReference type="Gene3D" id="1.10.10.10">
    <property type="entry name" value="Winged helix-like DNA-binding domain superfamily/Winged helix DNA-binding domain"/>
    <property type="match status" value="1"/>
</dbReference>
<dbReference type="EMBL" id="RFLX01000008">
    <property type="protein sequence ID" value="RMI24523.1"/>
    <property type="molecule type" value="Genomic_DNA"/>
</dbReference>
<evidence type="ECO:0000313" key="5">
    <source>
        <dbReference type="Proteomes" id="UP000278036"/>
    </source>
</evidence>
<dbReference type="InterPro" id="IPR036866">
    <property type="entry name" value="RibonucZ/Hydroxyglut_hydro"/>
</dbReference>
<dbReference type="SUPFAM" id="SSF56281">
    <property type="entry name" value="Metallo-hydrolase/oxidoreductase"/>
    <property type="match status" value="1"/>
</dbReference>
<evidence type="ECO:0000313" key="3">
    <source>
        <dbReference type="EMBL" id="RMI24523.1"/>
    </source>
</evidence>
<gene>
    <name evidence="2" type="ORF">D6Z83_17125</name>
    <name evidence="3" type="ORF">EBE87_12585</name>
</gene>
<dbReference type="Gene3D" id="3.60.15.10">
    <property type="entry name" value="Ribonuclease Z/Hydroxyacylglutathione hydrolase-like"/>
    <property type="match status" value="1"/>
</dbReference>
<dbReference type="InterPro" id="IPR001279">
    <property type="entry name" value="Metallo-B-lactamas"/>
</dbReference>
<dbReference type="OrthoDB" id="2971563at2"/>
<evidence type="ECO:0000313" key="4">
    <source>
        <dbReference type="Proteomes" id="UP000274097"/>
    </source>
</evidence>
<dbReference type="AlphaFoldDB" id="A0A3A9JH51"/>
<feature type="domain" description="Metallo-beta-lactamase" evidence="1">
    <location>
        <begin position="29"/>
        <end position="245"/>
    </location>
</feature>
<accession>A0A3A9JH51</accession>
<dbReference type="InterPro" id="IPR048933">
    <property type="entry name" value="B_lactamase-like_C"/>
</dbReference>
<dbReference type="SMART" id="SM00849">
    <property type="entry name" value="Lactamase_B"/>
    <property type="match status" value="1"/>
</dbReference>
<reference evidence="2 5" key="1">
    <citation type="submission" date="2018-09" db="EMBL/GenBank/DDBJ databases">
        <title>Roseomonas sp. nov., isolated from feces of Tibetan antelopes in the Qinghai-Tibet plateau, China.</title>
        <authorList>
            <person name="Tian Z."/>
        </authorList>
    </citation>
    <scope>NUCLEOTIDE SEQUENCE [LARGE SCALE GENOMIC DNA]</scope>
    <source>
        <strain evidence="3 4">Z23</strain>
        <strain evidence="2 5">Z24</strain>
    </source>
</reference>
<dbReference type="Pfam" id="PF21221">
    <property type="entry name" value="B_lactamase-like_C"/>
    <property type="match status" value="1"/>
</dbReference>
<dbReference type="RefSeq" id="WP_120639486.1">
    <property type="nucleotide sequence ID" value="NZ_RAQU01000115.1"/>
</dbReference>
<dbReference type="GO" id="GO:0016787">
    <property type="term" value="F:hydrolase activity"/>
    <property type="evidence" value="ECO:0007669"/>
    <property type="project" value="UniProtKB-KW"/>
</dbReference>
<dbReference type="Proteomes" id="UP000278036">
    <property type="component" value="Unassembled WGS sequence"/>
</dbReference>
<protein>
    <submittedName>
        <fullName evidence="2">MBL fold metallo-hydrolase</fullName>
    </submittedName>
</protein>
<sequence>MQATLPAEATRIAPGLFRLRMALPFPPSHVNCWLLRDGEGWLVVDAGAKTEGAQQLWEETFASVLEGRPITRVLITHFHYDHVGLAGWMCERWQAPLLMSRTEYLLARLLLAEDSANLTAQMLHHGRTAGAPESYLHHLTRRRPLYRSEVTPLPPHYQRLVAGETLVVDGRPWQIRVGRGHAPEMVCLYSAEQGVLIGADQILPRISPYIGVVSWEPDGDPLAAFLASNQTFRDLPRDTLVLPSHGEPFTGLLERIDALDAHHAERLDTLTKALTVPMTAYEAARVLFPRVVEDSQIGFVIGEGLAHLNRLVATGVLLREDGADGLPRYRRAPEAALPHNPA</sequence>
<dbReference type="PANTHER" id="PTHR42951">
    <property type="entry name" value="METALLO-BETA-LACTAMASE DOMAIN-CONTAINING"/>
    <property type="match status" value="1"/>
</dbReference>
<dbReference type="EMBL" id="RAQU01000115">
    <property type="protein sequence ID" value="RKK02936.1"/>
    <property type="molecule type" value="Genomic_DNA"/>
</dbReference>
<evidence type="ECO:0000313" key="2">
    <source>
        <dbReference type="EMBL" id="RKK02936.1"/>
    </source>
</evidence>
<dbReference type="Proteomes" id="UP000274097">
    <property type="component" value="Unassembled WGS sequence"/>
</dbReference>
<name>A0A3A9JH51_9PROT</name>
<evidence type="ECO:0000259" key="1">
    <source>
        <dbReference type="SMART" id="SM00849"/>
    </source>
</evidence>